<dbReference type="WBParaSite" id="DME_0000604701-mRNA-1">
    <property type="protein sequence ID" value="DME_0000604701-mRNA-1"/>
    <property type="gene ID" value="DME_0000604701"/>
</dbReference>
<dbReference type="STRING" id="318479.A0A0N4UF53"/>
<dbReference type="GO" id="GO:0008080">
    <property type="term" value="F:N-acetyltransferase activity"/>
    <property type="evidence" value="ECO:0007669"/>
    <property type="project" value="InterPro"/>
</dbReference>
<keyword evidence="3" id="KW-0012">Acyltransferase</keyword>
<keyword evidence="7" id="KW-1185">Reference proteome</keyword>
<evidence type="ECO:0000313" key="6">
    <source>
        <dbReference type="Proteomes" id="UP000038040"/>
    </source>
</evidence>
<protein>
    <submittedName>
        <fullName evidence="8">N-acetyltransferase domain-containing protein</fullName>
    </submittedName>
</protein>
<dbReference type="InterPro" id="IPR016181">
    <property type="entry name" value="Acyl_CoA_acyltransferase"/>
</dbReference>
<gene>
    <name evidence="5" type="ORF">DME_LOCUS986</name>
</gene>
<evidence type="ECO:0000256" key="1">
    <source>
        <dbReference type="ARBA" id="ARBA00009342"/>
    </source>
</evidence>
<dbReference type="InterPro" id="IPR000182">
    <property type="entry name" value="GNAT_dom"/>
</dbReference>
<dbReference type="Gene3D" id="3.40.630.30">
    <property type="match status" value="1"/>
</dbReference>
<name>A0A0N4UF53_DRAME</name>
<dbReference type="Pfam" id="PF13302">
    <property type="entry name" value="Acetyltransf_3"/>
    <property type="match status" value="1"/>
</dbReference>
<comment type="similarity">
    <text evidence="1">Belongs to the acetyltransferase family. GNAT subfamily.</text>
</comment>
<dbReference type="PANTHER" id="PTHR13256">
    <property type="entry name" value="N-ACETYLTRANSFERASE 9"/>
    <property type="match status" value="1"/>
</dbReference>
<dbReference type="AlphaFoldDB" id="A0A0N4UF53"/>
<evidence type="ECO:0000313" key="7">
    <source>
        <dbReference type="Proteomes" id="UP000274756"/>
    </source>
</evidence>
<evidence type="ECO:0000259" key="4">
    <source>
        <dbReference type="PROSITE" id="PS51186"/>
    </source>
</evidence>
<dbReference type="PROSITE" id="PS51186">
    <property type="entry name" value="GNAT"/>
    <property type="match status" value="1"/>
</dbReference>
<evidence type="ECO:0000313" key="5">
    <source>
        <dbReference type="EMBL" id="VDN51013.1"/>
    </source>
</evidence>
<dbReference type="InterPro" id="IPR039135">
    <property type="entry name" value="NAT9-like"/>
</dbReference>
<accession>A0A0N4UF53</accession>
<proteinExistence type="inferred from homology"/>
<reference evidence="5 7" key="2">
    <citation type="submission" date="2018-11" db="EMBL/GenBank/DDBJ databases">
        <authorList>
            <consortium name="Pathogen Informatics"/>
        </authorList>
    </citation>
    <scope>NUCLEOTIDE SEQUENCE [LARGE SCALE GENOMIC DNA]</scope>
</reference>
<dbReference type="OrthoDB" id="5043642at2759"/>
<dbReference type="Proteomes" id="UP000038040">
    <property type="component" value="Unplaced"/>
</dbReference>
<reference evidence="8" key="1">
    <citation type="submission" date="2017-02" db="UniProtKB">
        <authorList>
            <consortium name="WormBaseParasite"/>
        </authorList>
    </citation>
    <scope>IDENTIFICATION</scope>
</reference>
<evidence type="ECO:0000313" key="8">
    <source>
        <dbReference type="WBParaSite" id="DME_0000604701-mRNA-1"/>
    </source>
</evidence>
<feature type="domain" description="N-acetyltransferase" evidence="4">
    <location>
        <begin position="34"/>
        <end position="185"/>
    </location>
</feature>
<dbReference type="PANTHER" id="PTHR13256:SF16">
    <property type="entry name" value="ALPHA_BETA-TUBULIN-N-ACETYLTRANSFERASE 9"/>
    <property type="match status" value="1"/>
</dbReference>
<dbReference type="EMBL" id="UYYG01000011">
    <property type="protein sequence ID" value="VDN51013.1"/>
    <property type="molecule type" value="Genomic_DNA"/>
</dbReference>
<evidence type="ECO:0000256" key="2">
    <source>
        <dbReference type="ARBA" id="ARBA00022679"/>
    </source>
</evidence>
<dbReference type="SUPFAM" id="SSF55729">
    <property type="entry name" value="Acyl-CoA N-acyltransferases (Nat)"/>
    <property type="match status" value="1"/>
</dbReference>
<keyword evidence="2" id="KW-0808">Transferase</keyword>
<evidence type="ECO:0000256" key="3">
    <source>
        <dbReference type="ARBA" id="ARBA00023315"/>
    </source>
</evidence>
<organism evidence="6 8">
    <name type="scientific">Dracunculus medinensis</name>
    <name type="common">Guinea worm</name>
    <dbReference type="NCBI Taxonomy" id="318479"/>
    <lineage>
        <taxon>Eukaryota</taxon>
        <taxon>Metazoa</taxon>
        <taxon>Ecdysozoa</taxon>
        <taxon>Nematoda</taxon>
        <taxon>Chromadorea</taxon>
        <taxon>Rhabditida</taxon>
        <taxon>Spirurina</taxon>
        <taxon>Dracunculoidea</taxon>
        <taxon>Dracunculidae</taxon>
        <taxon>Dracunculus</taxon>
    </lineage>
</organism>
<sequence>MQINENTKIVGESVVLVPYKRQHVVKYHNWMENASLRELTASERLSLDEEYEMQLSWANDGDKCTFIVLSRFLFEQQRNEINSMVGDVNVFINNEVGELEIMIAEEEWRKRGLAFETLKLMIRYCFDHLNLVKFVAKIDENNLPSILLFKKLGFIENSFNEVFREFHFILDSSNLFHVIGDVNLQIMIYSFE</sequence>
<dbReference type="Proteomes" id="UP000274756">
    <property type="component" value="Unassembled WGS sequence"/>
</dbReference>